<dbReference type="Proteomes" id="UP000643207">
    <property type="component" value="Unassembled WGS sequence"/>
</dbReference>
<accession>A0A9X1BSF4</accession>
<gene>
    <name evidence="1" type="ORF">JI742_13655</name>
</gene>
<comment type="caution">
    <text evidence="1">The sequence shown here is derived from an EMBL/GenBank/DDBJ whole genome shotgun (WGS) entry which is preliminary data.</text>
</comment>
<dbReference type="RefSeq" id="WP_201828038.1">
    <property type="nucleotide sequence ID" value="NZ_JAERRA010000003.1"/>
</dbReference>
<sequence>MGKKMNKAEVIFPLNDKKVAPAAFVWMHAEKAILEKIGDDNASSIQKKGALEAVLKAREDKELKEAYIKVGPLEGAEHLYLRIKAKRLFKDYEDDYVLVKDYRQMIVKRAEGQKQLQEFIAKEQAPMMDVDTSSISKNFKALEEHTKGREEGLRLVKKFLEDFKPYVKQMQELREGGRGTLEKSRLLAQTVTQKETEFANGDFIKGRGALDRRIDSALDQVPELKSEVKSLRKRAAVAFDGGMRVMAEIRDIRDQVLSEQQEHELEMELAGAEFLKSDELRLKQLEVLKVQVGALVNHGTVTKLKSWSMIERLTEAGIPAMRNTGDDKGYLGYKAKRDECAEAFQFAATLLPRVATLQKRIALLMKGDPTPGPKAAKAIQEEFSRLSPVSGILKDAPSERVKFEEMVRICDKKWGSLVEED</sequence>
<keyword evidence="2" id="KW-1185">Reference proteome</keyword>
<reference evidence="1 2" key="1">
    <citation type="submission" date="2021-01" db="EMBL/GenBank/DDBJ databases">
        <title>Piscinibacter sp. Jin2 Genome sequencing and assembly.</title>
        <authorList>
            <person name="Kim I."/>
        </authorList>
    </citation>
    <scope>NUCLEOTIDE SEQUENCE [LARGE SCALE GENOMIC DNA]</scope>
    <source>
        <strain evidence="1 2">Jin2</strain>
    </source>
</reference>
<organism evidence="1 2">
    <name type="scientific">Aquariibacter lacus</name>
    <dbReference type="NCBI Taxonomy" id="2801332"/>
    <lineage>
        <taxon>Bacteria</taxon>
        <taxon>Pseudomonadati</taxon>
        <taxon>Pseudomonadota</taxon>
        <taxon>Betaproteobacteria</taxon>
        <taxon>Burkholderiales</taxon>
        <taxon>Sphaerotilaceae</taxon>
        <taxon>Aquariibacter</taxon>
    </lineage>
</organism>
<proteinExistence type="predicted"/>
<evidence type="ECO:0000313" key="2">
    <source>
        <dbReference type="Proteomes" id="UP000643207"/>
    </source>
</evidence>
<dbReference type="AlphaFoldDB" id="A0A9X1BSF4"/>
<dbReference type="EMBL" id="JAERRA010000003">
    <property type="protein sequence ID" value="MBL0720934.1"/>
    <property type="molecule type" value="Genomic_DNA"/>
</dbReference>
<evidence type="ECO:0000313" key="1">
    <source>
        <dbReference type="EMBL" id="MBL0720934.1"/>
    </source>
</evidence>
<protein>
    <submittedName>
        <fullName evidence="1">Uncharacterized protein</fullName>
    </submittedName>
</protein>
<name>A0A9X1BSF4_9BURK</name>